<evidence type="ECO:0000259" key="1">
    <source>
        <dbReference type="Pfam" id="PF00496"/>
    </source>
</evidence>
<accession>A0AAU9E599</accession>
<dbReference type="KEGG" id="hprf:HLPR_21970"/>
<dbReference type="RefSeq" id="WP_338535477.1">
    <property type="nucleotide sequence ID" value="NZ_AP028654.1"/>
</dbReference>
<dbReference type="Gene3D" id="3.90.76.10">
    <property type="entry name" value="Dipeptide-binding Protein, Domain 1"/>
    <property type="match status" value="1"/>
</dbReference>
<keyword evidence="3" id="KW-1185">Reference proteome</keyword>
<protein>
    <recommendedName>
        <fullName evidence="1">Solute-binding protein family 5 domain-containing protein</fullName>
    </recommendedName>
</protein>
<dbReference type="Gene3D" id="3.10.105.10">
    <property type="entry name" value="Dipeptide-binding Protein, Domain 3"/>
    <property type="match status" value="1"/>
</dbReference>
<dbReference type="SUPFAM" id="SSF53850">
    <property type="entry name" value="Periplasmic binding protein-like II"/>
    <property type="match status" value="1"/>
</dbReference>
<dbReference type="Pfam" id="PF00496">
    <property type="entry name" value="SBP_bac_5"/>
    <property type="match status" value="1"/>
</dbReference>
<evidence type="ECO:0000313" key="2">
    <source>
        <dbReference type="EMBL" id="BEP29866.1"/>
    </source>
</evidence>
<feature type="domain" description="Solute-binding protein family 5" evidence="1">
    <location>
        <begin position="96"/>
        <end position="438"/>
    </location>
</feature>
<dbReference type="PANTHER" id="PTHR30290">
    <property type="entry name" value="PERIPLASMIC BINDING COMPONENT OF ABC TRANSPORTER"/>
    <property type="match status" value="1"/>
</dbReference>
<dbReference type="PROSITE" id="PS51257">
    <property type="entry name" value="PROKAR_LIPOPROTEIN"/>
    <property type="match status" value="1"/>
</dbReference>
<dbReference type="InterPro" id="IPR000914">
    <property type="entry name" value="SBP_5_dom"/>
</dbReference>
<organism evidence="2 3">
    <name type="scientific">Helicovermis profundi</name>
    <dbReference type="NCBI Taxonomy" id="3065157"/>
    <lineage>
        <taxon>Bacteria</taxon>
        <taxon>Bacillati</taxon>
        <taxon>Bacillota</taxon>
        <taxon>Clostridia</taxon>
        <taxon>Helicovermis</taxon>
    </lineage>
</organism>
<reference evidence="2 3" key="1">
    <citation type="submission" date="2023-08" db="EMBL/GenBank/DDBJ databases">
        <title>Helicovermis profunda gen. nov., sp. nov., a novel mesophilic, fermentative bacterium within the Bacillota from a deep-sea hydrothermal vent chimney.</title>
        <authorList>
            <person name="Miyazaki U."/>
            <person name="Mizutani D."/>
            <person name="Hashimoto Y."/>
            <person name="Tame A."/>
            <person name="Sawayama S."/>
            <person name="Miyazaki J."/>
            <person name="Takai K."/>
            <person name="Nakagawa S."/>
        </authorList>
    </citation>
    <scope>NUCLEOTIDE SEQUENCE [LARGE SCALE GENOMIC DNA]</scope>
    <source>
        <strain evidence="2 3">S502</strain>
    </source>
</reference>
<dbReference type="Proteomes" id="UP001321786">
    <property type="component" value="Chromosome"/>
</dbReference>
<dbReference type="AlphaFoldDB" id="A0AAU9E599"/>
<evidence type="ECO:0000313" key="3">
    <source>
        <dbReference type="Proteomes" id="UP001321786"/>
    </source>
</evidence>
<dbReference type="GO" id="GO:0015833">
    <property type="term" value="P:peptide transport"/>
    <property type="evidence" value="ECO:0007669"/>
    <property type="project" value="TreeGrafter"/>
</dbReference>
<dbReference type="EMBL" id="AP028654">
    <property type="protein sequence ID" value="BEP29866.1"/>
    <property type="molecule type" value="Genomic_DNA"/>
</dbReference>
<dbReference type="InterPro" id="IPR039424">
    <property type="entry name" value="SBP_5"/>
</dbReference>
<name>A0AAU9E599_9FIRM</name>
<sequence>MNKKIMILIFNILIITIILVGCSSSGKKVFLGSEKGYTRINEESSLQSKKNNIKTLDWVVNLKNIESVSPILAKTYEEKTIVNNIFVGLTKQVGVKVIPSLAEKIIISNSKLEYTFVLRDAYWSNGEKISAYDFVSSWDKLEKLTSKSNKTSIFKILGISEYKVLSNRTLFVRLNRKNEDLLKFFSSSIFFPYKNDFEYKGDFSNDLDVISSGPYKLSIKRNENKVTLIQNEYYKKDIDINYDKINILNLDKKEKINREEEVVISSTYNLLDNKNELLKNTNYRYLPFNQIKTLFINSKSDVLKNKYERFKINKVLDRMAILDYSNENMGLITNDFVDGSLNYAKLGYIENYIMNLTTKNLKGKNIKFIYYNNETNEKIANIIKLIFETNFDAKIVSIGYSKINLKRAINNKDFDILLGEVNGVGNSKDSYLISLYPNSYEEYTNWGSRSYVKYLDEYMLDRNSKILTNAYIELYTSSYHIPLFYTGFSIIKDDRINLNNSCNNNFIDFTRINNR</sequence>
<gene>
    <name evidence="2" type="ORF">HLPR_21970</name>
</gene>
<proteinExistence type="predicted"/>
<dbReference type="GO" id="GO:1904680">
    <property type="term" value="F:peptide transmembrane transporter activity"/>
    <property type="evidence" value="ECO:0007669"/>
    <property type="project" value="TreeGrafter"/>
</dbReference>
<dbReference type="Gene3D" id="3.40.190.10">
    <property type="entry name" value="Periplasmic binding protein-like II"/>
    <property type="match status" value="1"/>
</dbReference>